<feature type="transmembrane region" description="Helical" evidence="6">
    <location>
        <begin position="363"/>
        <end position="380"/>
    </location>
</feature>
<feature type="transmembrane region" description="Helical" evidence="6">
    <location>
        <begin position="275"/>
        <end position="293"/>
    </location>
</feature>
<keyword evidence="9" id="KW-1185">Reference proteome</keyword>
<keyword evidence="4 6" id="KW-1133">Transmembrane helix</keyword>
<feature type="domain" description="Major facilitator superfamily (MFS) profile" evidence="7">
    <location>
        <begin position="5"/>
        <end position="384"/>
    </location>
</feature>
<gene>
    <name evidence="8" type="ORF">ACFPYJ_21330</name>
</gene>
<keyword evidence="3 6" id="KW-0812">Transmembrane</keyword>
<feature type="transmembrane region" description="Helical" evidence="6">
    <location>
        <begin position="39"/>
        <end position="61"/>
    </location>
</feature>
<dbReference type="Proteomes" id="UP001596047">
    <property type="component" value="Unassembled WGS sequence"/>
</dbReference>
<feature type="transmembrane region" description="Helical" evidence="6">
    <location>
        <begin position="210"/>
        <end position="232"/>
    </location>
</feature>
<evidence type="ECO:0000256" key="2">
    <source>
        <dbReference type="ARBA" id="ARBA00022448"/>
    </source>
</evidence>
<feature type="transmembrane region" description="Helical" evidence="6">
    <location>
        <begin position="73"/>
        <end position="91"/>
    </location>
</feature>
<dbReference type="InterPro" id="IPR001958">
    <property type="entry name" value="Tet-R_TetA/multi-R_MdtG-like"/>
</dbReference>
<keyword evidence="5 6" id="KW-0472">Membrane</keyword>
<proteinExistence type="predicted"/>
<evidence type="ECO:0000313" key="9">
    <source>
        <dbReference type="Proteomes" id="UP001596047"/>
    </source>
</evidence>
<protein>
    <submittedName>
        <fullName evidence="8">MFS transporter</fullName>
    </submittedName>
</protein>
<dbReference type="EMBL" id="JBHSOW010000080">
    <property type="protein sequence ID" value="MFC5651611.1"/>
    <property type="molecule type" value="Genomic_DNA"/>
</dbReference>
<dbReference type="InterPro" id="IPR020846">
    <property type="entry name" value="MFS_dom"/>
</dbReference>
<evidence type="ECO:0000256" key="3">
    <source>
        <dbReference type="ARBA" id="ARBA00022692"/>
    </source>
</evidence>
<comment type="caution">
    <text evidence="8">The sequence shown here is derived from an EMBL/GenBank/DDBJ whole genome shotgun (WGS) entry which is preliminary data.</text>
</comment>
<feature type="transmembrane region" description="Helical" evidence="6">
    <location>
        <begin position="97"/>
        <end position="121"/>
    </location>
</feature>
<keyword evidence="2" id="KW-0813">Transport</keyword>
<sequence length="398" mass="42239">MKDKRLLIVMAMLMTTFIGFGIIIPVLPELIKEASPGSVEFHTGLMLSIYSAVSFVISPLWGGLSDKIGRRPVILAGVLGFAASFLLFGIADGSLSIMYASRVLGGLFSGAVTSVIVAYVADITPPEQRTRGMGLVGMSIGLGFTIGPGVGGLLSLVSQNTPFFAAAALALITFLLAVTKLPESLPVDKRRQEGEVKPSRWSAFTGSVKYLYILALFVSLSLAGLEATLQLFGMKRFDVTPLQVGIMFLVCGLVGALIQGGVVRRRIRKGEEPKYIAIGLVISAIGFLLIVTAHSLWTATIYLAIFGIGNALIRPCVTSLITQKTTVGQGVASGLSSSMDSLGRIIGPMFGAFLFSIDLQLPYVAGGILSFAALLLLFRFKTADSNDRKTNHLGINNN</sequence>
<evidence type="ECO:0000313" key="8">
    <source>
        <dbReference type="EMBL" id="MFC5651611.1"/>
    </source>
</evidence>
<feature type="transmembrane region" description="Helical" evidence="6">
    <location>
        <begin position="244"/>
        <end position="263"/>
    </location>
</feature>
<accession>A0ABW0W4D5</accession>
<name>A0ABW0W4D5_9BACL</name>
<feature type="transmembrane region" description="Helical" evidence="6">
    <location>
        <begin position="133"/>
        <end position="157"/>
    </location>
</feature>
<dbReference type="SUPFAM" id="SSF103473">
    <property type="entry name" value="MFS general substrate transporter"/>
    <property type="match status" value="1"/>
</dbReference>
<dbReference type="Gene3D" id="1.20.1250.20">
    <property type="entry name" value="MFS general substrate transporter like domains"/>
    <property type="match status" value="1"/>
</dbReference>
<dbReference type="PANTHER" id="PTHR23504:SF15">
    <property type="entry name" value="MAJOR FACILITATOR SUPERFAMILY (MFS) PROFILE DOMAIN-CONTAINING PROTEIN"/>
    <property type="match status" value="1"/>
</dbReference>
<dbReference type="InterPro" id="IPR036259">
    <property type="entry name" value="MFS_trans_sf"/>
</dbReference>
<feature type="transmembrane region" description="Helical" evidence="6">
    <location>
        <begin position="7"/>
        <end position="27"/>
    </location>
</feature>
<dbReference type="Pfam" id="PF07690">
    <property type="entry name" value="MFS_1"/>
    <property type="match status" value="1"/>
</dbReference>
<dbReference type="PANTHER" id="PTHR23504">
    <property type="entry name" value="MAJOR FACILITATOR SUPERFAMILY DOMAIN-CONTAINING PROTEIN 10"/>
    <property type="match status" value="1"/>
</dbReference>
<evidence type="ECO:0000256" key="1">
    <source>
        <dbReference type="ARBA" id="ARBA00004651"/>
    </source>
</evidence>
<dbReference type="RefSeq" id="WP_379190246.1">
    <property type="nucleotide sequence ID" value="NZ_JBHSOW010000080.1"/>
</dbReference>
<dbReference type="InterPro" id="IPR011701">
    <property type="entry name" value="MFS"/>
</dbReference>
<evidence type="ECO:0000259" key="7">
    <source>
        <dbReference type="PROSITE" id="PS50850"/>
    </source>
</evidence>
<evidence type="ECO:0000256" key="5">
    <source>
        <dbReference type="ARBA" id="ARBA00023136"/>
    </source>
</evidence>
<evidence type="ECO:0000256" key="4">
    <source>
        <dbReference type="ARBA" id="ARBA00022989"/>
    </source>
</evidence>
<evidence type="ECO:0000256" key="6">
    <source>
        <dbReference type="SAM" id="Phobius"/>
    </source>
</evidence>
<dbReference type="PRINTS" id="PR01035">
    <property type="entry name" value="TCRTETA"/>
</dbReference>
<feature type="transmembrane region" description="Helical" evidence="6">
    <location>
        <begin position="163"/>
        <end position="181"/>
    </location>
</feature>
<comment type="subcellular location">
    <subcellularLocation>
        <location evidence="1">Cell membrane</location>
        <topology evidence="1">Multi-pass membrane protein</topology>
    </subcellularLocation>
</comment>
<organism evidence="8 9">
    <name type="scientific">Paenibacillus solisilvae</name>
    <dbReference type="NCBI Taxonomy" id="2486751"/>
    <lineage>
        <taxon>Bacteria</taxon>
        <taxon>Bacillati</taxon>
        <taxon>Bacillota</taxon>
        <taxon>Bacilli</taxon>
        <taxon>Bacillales</taxon>
        <taxon>Paenibacillaceae</taxon>
        <taxon>Paenibacillus</taxon>
    </lineage>
</organism>
<reference evidence="9" key="1">
    <citation type="journal article" date="2019" name="Int. J. Syst. Evol. Microbiol.">
        <title>The Global Catalogue of Microorganisms (GCM) 10K type strain sequencing project: providing services to taxonomists for standard genome sequencing and annotation.</title>
        <authorList>
            <consortium name="The Broad Institute Genomics Platform"/>
            <consortium name="The Broad Institute Genome Sequencing Center for Infectious Disease"/>
            <person name="Wu L."/>
            <person name="Ma J."/>
        </authorList>
    </citation>
    <scope>NUCLEOTIDE SEQUENCE [LARGE SCALE GENOMIC DNA]</scope>
    <source>
        <strain evidence="9">CGMCC 1.3240</strain>
    </source>
</reference>
<dbReference type="PROSITE" id="PS50850">
    <property type="entry name" value="MFS"/>
    <property type="match status" value="1"/>
</dbReference>